<evidence type="ECO:0000256" key="7">
    <source>
        <dbReference type="ARBA" id="ARBA00022984"/>
    </source>
</evidence>
<keyword evidence="5" id="KW-0378">Hydrolase</keyword>
<dbReference type="InterPro" id="IPR005490">
    <property type="entry name" value="LD_TPept_cat_dom"/>
</dbReference>
<dbReference type="SUPFAM" id="SSF141523">
    <property type="entry name" value="L,D-transpeptidase catalytic domain-like"/>
    <property type="match status" value="1"/>
</dbReference>
<keyword evidence="6 9" id="KW-0133">Cell shape</keyword>
<comment type="similarity">
    <text evidence="2">Belongs to the YkuD family.</text>
</comment>
<dbReference type="RefSeq" id="WP_264325732.1">
    <property type="nucleotide sequence ID" value="NZ_JADEXQ010000047.1"/>
</dbReference>
<evidence type="ECO:0000259" key="11">
    <source>
        <dbReference type="PROSITE" id="PS52029"/>
    </source>
</evidence>
<feature type="active site" description="Nucleophile" evidence="9">
    <location>
        <position position="177"/>
    </location>
</feature>
<evidence type="ECO:0000256" key="1">
    <source>
        <dbReference type="ARBA" id="ARBA00004752"/>
    </source>
</evidence>
<evidence type="ECO:0000256" key="5">
    <source>
        <dbReference type="ARBA" id="ARBA00022801"/>
    </source>
</evidence>
<dbReference type="PANTHER" id="PTHR30582">
    <property type="entry name" value="L,D-TRANSPEPTIDASE"/>
    <property type="match status" value="1"/>
</dbReference>
<proteinExistence type="inferred from homology"/>
<accession>A0A928Z556</accession>
<dbReference type="PROSITE" id="PS52029">
    <property type="entry name" value="LD_TPASE"/>
    <property type="match status" value="1"/>
</dbReference>
<dbReference type="InterPro" id="IPR038063">
    <property type="entry name" value="Transpep_catalytic_dom"/>
</dbReference>
<keyword evidence="10" id="KW-0732">Signal</keyword>
<feature type="signal peptide" evidence="10">
    <location>
        <begin position="1"/>
        <end position="29"/>
    </location>
</feature>
<evidence type="ECO:0000313" key="13">
    <source>
        <dbReference type="Proteomes" id="UP000625316"/>
    </source>
</evidence>
<dbReference type="Pfam" id="PF03734">
    <property type="entry name" value="YkuD"/>
    <property type="match status" value="1"/>
</dbReference>
<dbReference type="EMBL" id="JADEXQ010000047">
    <property type="protein sequence ID" value="MBE9030905.1"/>
    <property type="molecule type" value="Genomic_DNA"/>
</dbReference>
<dbReference type="GO" id="GO:0016757">
    <property type="term" value="F:glycosyltransferase activity"/>
    <property type="evidence" value="ECO:0007669"/>
    <property type="project" value="UniProtKB-KW"/>
</dbReference>
<dbReference type="GO" id="GO:0018104">
    <property type="term" value="P:peptidoglycan-protein cross-linking"/>
    <property type="evidence" value="ECO:0007669"/>
    <property type="project" value="TreeGrafter"/>
</dbReference>
<dbReference type="GO" id="GO:0005576">
    <property type="term" value="C:extracellular region"/>
    <property type="evidence" value="ECO:0007669"/>
    <property type="project" value="TreeGrafter"/>
</dbReference>
<gene>
    <name evidence="12" type="ORF">IQ266_14305</name>
</gene>
<dbReference type="GO" id="GO:0071972">
    <property type="term" value="F:peptidoglycan L,D-transpeptidase activity"/>
    <property type="evidence" value="ECO:0007669"/>
    <property type="project" value="TreeGrafter"/>
</dbReference>
<evidence type="ECO:0000256" key="2">
    <source>
        <dbReference type="ARBA" id="ARBA00005992"/>
    </source>
</evidence>
<evidence type="ECO:0000256" key="3">
    <source>
        <dbReference type="ARBA" id="ARBA00022676"/>
    </source>
</evidence>
<evidence type="ECO:0000313" key="12">
    <source>
        <dbReference type="EMBL" id="MBE9030905.1"/>
    </source>
</evidence>
<dbReference type="Gene3D" id="2.40.440.10">
    <property type="entry name" value="L,D-transpeptidase catalytic domain-like"/>
    <property type="match status" value="1"/>
</dbReference>
<reference evidence="12" key="1">
    <citation type="submission" date="2020-10" db="EMBL/GenBank/DDBJ databases">
        <authorList>
            <person name="Castelo-Branco R."/>
            <person name="Eusebio N."/>
            <person name="Adriana R."/>
            <person name="Vieira A."/>
            <person name="Brugerolle De Fraissinette N."/>
            <person name="Rezende De Castro R."/>
            <person name="Schneider M.P."/>
            <person name="Vasconcelos V."/>
            <person name="Leao P.N."/>
        </authorList>
    </citation>
    <scope>NUCLEOTIDE SEQUENCE</scope>
    <source>
        <strain evidence="12">LEGE 11480</strain>
    </source>
</reference>
<evidence type="ECO:0000256" key="6">
    <source>
        <dbReference type="ARBA" id="ARBA00022960"/>
    </source>
</evidence>
<sequence length="202" mass="21544">MNSQPRRYVSVLLAVGICLSAGSAAVAQASGGATAEPTLAETPGNVLTQPTAPTPATVTPAATEAPLGSVVKESVVRLVLKRSKRRVYVYKDDKVVSSYPVAVGKRGWETPLGQFKVLNMEKNPTFKSFKSGVIIPPGPDNPLGVRWIGIWTDGKTQLGFHGTDQPHLIGRAVSHGCIRMHNRDVVRLYAQVKPGTAVKVIP</sequence>
<protein>
    <submittedName>
        <fullName evidence="12">L,D-transpeptidase</fullName>
    </submittedName>
</protein>
<keyword evidence="13" id="KW-1185">Reference proteome</keyword>
<dbReference type="AlphaFoldDB" id="A0A928Z556"/>
<comment type="pathway">
    <text evidence="1 9">Cell wall biogenesis; peptidoglycan biosynthesis.</text>
</comment>
<keyword evidence="7 9" id="KW-0573">Peptidoglycan synthesis</keyword>
<evidence type="ECO:0000256" key="4">
    <source>
        <dbReference type="ARBA" id="ARBA00022679"/>
    </source>
</evidence>
<dbReference type="Proteomes" id="UP000625316">
    <property type="component" value="Unassembled WGS sequence"/>
</dbReference>
<comment type="caution">
    <text evidence="12">The sequence shown here is derived from an EMBL/GenBank/DDBJ whole genome shotgun (WGS) entry which is preliminary data.</text>
</comment>
<dbReference type="GO" id="GO:0008360">
    <property type="term" value="P:regulation of cell shape"/>
    <property type="evidence" value="ECO:0007669"/>
    <property type="project" value="UniProtKB-UniRule"/>
</dbReference>
<keyword evidence="3" id="KW-0328">Glycosyltransferase</keyword>
<dbReference type="PANTHER" id="PTHR30582:SF24">
    <property type="entry name" value="L,D-TRANSPEPTIDASE ERFK_SRFK-RELATED"/>
    <property type="match status" value="1"/>
</dbReference>
<evidence type="ECO:0000256" key="9">
    <source>
        <dbReference type="PROSITE-ProRule" id="PRU01373"/>
    </source>
</evidence>
<evidence type="ECO:0000256" key="10">
    <source>
        <dbReference type="SAM" id="SignalP"/>
    </source>
</evidence>
<dbReference type="GO" id="GO:0071555">
    <property type="term" value="P:cell wall organization"/>
    <property type="evidence" value="ECO:0007669"/>
    <property type="project" value="UniProtKB-UniRule"/>
</dbReference>
<name>A0A928Z556_9CYAN</name>
<keyword evidence="8 9" id="KW-0961">Cell wall biogenesis/degradation</keyword>
<feature type="chain" id="PRO_5037345732" evidence="10">
    <location>
        <begin position="30"/>
        <end position="202"/>
    </location>
</feature>
<feature type="domain" description="L,D-TPase catalytic" evidence="11">
    <location>
        <begin position="76"/>
        <end position="201"/>
    </location>
</feature>
<dbReference type="InterPro" id="IPR050979">
    <property type="entry name" value="LD-transpeptidase"/>
</dbReference>
<organism evidence="12 13">
    <name type="scientific">Romeriopsis navalis LEGE 11480</name>
    <dbReference type="NCBI Taxonomy" id="2777977"/>
    <lineage>
        <taxon>Bacteria</taxon>
        <taxon>Bacillati</taxon>
        <taxon>Cyanobacteriota</taxon>
        <taxon>Cyanophyceae</taxon>
        <taxon>Leptolyngbyales</taxon>
        <taxon>Leptolyngbyaceae</taxon>
        <taxon>Romeriopsis</taxon>
        <taxon>Romeriopsis navalis</taxon>
    </lineage>
</organism>
<feature type="active site" description="Proton donor/acceptor" evidence="9">
    <location>
        <position position="161"/>
    </location>
</feature>
<dbReference type="CDD" id="cd16913">
    <property type="entry name" value="YkuD_like"/>
    <property type="match status" value="1"/>
</dbReference>
<evidence type="ECO:0000256" key="8">
    <source>
        <dbReference type="ARBA" id="ARBA00023316"/>
    </source>
</evidence>
<keyword evidence="4" id="KW-0808">Transferase</keyword>